<accession>A0A3S2VTC2</accession>
<name>A0A3S2VTC2_9HYPH</name>
<reference evidence="2 3" key="1">
    <citation type="submission" date="2019-01" db="EMBL/GenBank/DDBJ databases">
        <authorList>
            <person name="Chen W.-M."/>
        </authorList>
    </citation>
    <scope>NUCLEOTIDE SEQUENCE [LARGE SCALE GENOMIC DNA]</scope>
    <source>
        <strain evidence="2 3">TER-1</strain>
    </source>
</reference>
<organism evidence="2 3">
    <name type="scientific">Methylobacterium oryzihabitans</name>
    <dbReference type="NCBI Taxonomy" id="2499852"/>
    <lineage>
        <taxon>Bacteria</taxon>
        <taxon>Pseudomonadati</taxon>
        <taxon>Pseudomonadota</taxon>
        <taxon>Alphaproteobacteria</taxon>
        <taxon>Hyphomicrobiales</taxon>
        <taxon>Methylobacteriaceae</taxon>
        <taxon>Methylobacterium</taxon>
    </lineage>
</organism>
<proteinExistence type="predicted"/>
<feature type="compositionally biased region" description="Basic and acidic residues" evidence="1">
    <location>
        <begin position="306"/>
        <end position="317"/>
    </location>
</feature>
<dbReference type="RefSeq" id="WP_127727575.1">
    <property type="nucleotide sequence ID" value="NZ_SACP01000003.1"/>
</dbReference>
<feature type="region of interest" description="Disordered" evidence="1">
    <location>
        <begin position="303"/>
        <end position="322"/>
    </location>
</feature>
<dbReference type="Proteomes" id="UP000286997">
    <property type="component" value="Unassembled WGS sequence"/>
</dbReference>
<keyword evidence="3" id="KW-1185">Reference proteome</keyword>
<protein>
    <submittedName>
        <fullName evidence="2">Uncharacterized protein</fullName>
    </submittedName>
</protein>
<comment type="caution">
    <text evidence="2">The sequence shown here is derived from an EMBL/GenBank/DDBJ whole genome shotgun (WGS) entry which is preliminary data.</text>
</comment>
<sequence length="476" mass="51405">MRPGRRHEGREIDLLAVGRDAGAFEHHHGGFVETVGDRPLDLQSLVFEDRLGRVRSLDRHVVAGERVAQLLDLLVEGGDVGEQGLDRPRLVVERRGAQDLEVVLRPDPVLLQRHQRGVGGLRRLRRIDDAPAVAEAVEGDVCVAQPLLGLRQLGAAMRQHVVLGALGDVVHQRLGPGEDVLRDRDRVVGVEGAHAQGHDTRDQIDMGLDVLAPVLDQFLDRPFTTVAAEIITRLGAEYLRDLQRLLGILHHRLAGDVVGDDVGVLVVVLLDQARELAERNAAHRLDLATHREAALDDVLVGGDGEQVERHGGGRQQDEQAEVAHQLHGEPGLGRLRARAQGDAAPQHRLDPRQHARTGPPRSLDRLDRLGVAAQVRHGAPGECQDAADPVAPFDLVVRVHPDRSPSPPSRRLSAPRVRAGAVLRPPAGKRRVRPCTTALPASGAIAAFSAFLKARAGPPAPLRRAAGAERRGAPAT</sequence>
<evidence type="ECO:0000313" key="3">
    <source>
        <dbReference type="Proteomes" id="UP000286997"/>
    </source>
</evidence>
<evidence type="ECO:0000313" key="2">
    <source>
        <dbReference type="EMBL" id="RVU20600.1"/>
    </source>
</evidence>
<feature type="region of interest" description="Disordered" evidence="1">
    <location>
        <begin position="338"/>
        <end position="366"/>
    </location>
</feature>
<evidence type="ECO:0000256" key="1">
    <source>
        <dbReference type="SAM" id="MobiDB-lite"/>
    </source>
</evidence>
<dbReference type="EMBL" id="SACP01000003">
    <property type="protein sequence ID" value="RVU20600.1"/>
    <property type="molecule type" value="Genomic_DNA"/>
</dbReference>
<gene>
    <name evidence="2" type="ORF">EOE48_04405</name>
</gene>
<dbReference type="AlphaFoldDB" id="A0A3S2VTC2"/>